<feature type="region of interest" description="Disordered" evidence="1">
    <location>
        <begin position="1"/>
        <end position="95"/>
    </location>
</feature>
<reference evidence="2 3" key="1">
    <citation type="journal article" date="2020" name="Cell">
        <title>Large-Scale Comparative Analyses of Tick Genomes Elucidate Their Genetic Diversity and Vector Capacities.</title>
        <authorList>
            <consortium name="Tick Genome and Microbiome Consortium (TIGMIC)"/>
            <person name="Jia N."/>
            <person name="Wang J."/>
            <person name="Shi W."/>
            <person name="Du L."/>
            <person name="Sun Y."/>
            <person name="Zhan W."/>
            <person name="Jiang J.F."/>
            <person name="Wang Q."/>
            <person name="Zhang B."/>
            <person name="Ji P."/>
            <person name="Bell-Sakyi L."/>
            <person name="Cui X.M."/>
            <person name="Yuan T.T."/>
            <person name="Jiang B.G."/>
            <person name="Yang W.F."/>
            <person name="Lam T.T."/>
            <person name="Chang Q.C."/>
            <person name="Ding S.J."/>
            <person name="Wang X.J."/>
            <person name="Zhu J.G."/>
            <person name="Ruan X.D."/>
            <person name="Zhao L."/>
            <person name="Wei J.T."/>
            <person name="Ye R.Z."/>
            <person name="Que T.C."/>
            <person name="Du C.H."/>
            <person name="Zhou Y.H."/>
            <person name="Cheng J.X."/>
            <person name="Dai P.F."/>
            <person name="Guo W.B."/>
            <person name="Han X.H."/>
            <person name="Huang E.J."/>
            <person name="Li L.F."/>
            <person name="Wei W."/>
            <person name="Gao Y.C."/>
            <person name="Liu J.Z."/>
            <person name="Shao H.Z."/>
            <person name="Wang X."/>
            <person name="Wang C.C."/>
            <person name="Yang T.C."/>
            <person name="Huo Q.B."/>
            <person name="Li W."/>
            <person name="Chen H.Y."/>
            <person name="Chen S.E."/>
            <person name="Zhou L.G."/>
            <person name="Ni X.B."/>
            <person name="Tian J.H."/>
            <person name="Sheng Y."/>
            <person name="Liu T."/>
            <person name="Pan Y.S."/>
            <person name="Xia L.Y."/>
            <person name="Li J."/>
            <person name="Zhao F."/>
            <person name="Cao W.C."/>
        </authorList>
    </citation>
    <scope>NUCLEOTIDE SEQUENCE [LARGE SCALE GENOMIC DNA]</scope>
    <source>
        <strain evidence="2">HaeL-2018</strain>
    </source>
</reference>
<dbReference type="EMBL" id="JABSTR010000004">
    <property type="protein sequence ID" value="KAH9366397.1"/>
    <property type="molecule type" value="Genomic_DNA"/>
</dbReference>
<organism evidence="2 3">
    <name type="scientific">Haemaphysalis longicornis</name>
    <name type="common">Bush tick</name>
    <dbReference type="NCBI Taxonomy" id="44386"/>
    <lineage>
        <taxon>Eukaryota</taxon>
        <taxon>Metazoa</taxon>
        <taxon>Ecdysozoa</taxon>
        <taxon>Arthropoda</taxon>
        <taxon>Chelicerata</taxon>
        <taxon>Arachnida</taxon>
        <taxon>Acari</taxon>
        <taxon>Parasitiformes</taxon>
        <taxon>Ixodida</taxon>
        <taxon>Ixodoidea</taxon>
        <taxon>Ixodidae</taxon>
        <taxon>Haemaphysalinae</taxon>
        <taxon>Haemaphysalis</taxon>
    </lineage>
</organism>
<evidence type="ECO:0000313" key="2">
    <source>
        <dbReference type="EMBL" id="KAH9366397.1"/>
    </source>
</evidence>
<accession>A0A9J6FTE6</accession>
<proteinExistence type="predicted"/>
<gene>
    <name evidence="2" type="ORF">HPB48_002677</name>
</gene>
<feature type="compositionally biased region" description="Basic and acidic residues" evidence="1">
    <location>
        <begin position="1"/>
        <end position="10"/>
    </location>
</feature>
<dbReference type="VEuPathDB" id="VectorBase:HLOH_050780"/>
<protein>
    <submittedName>
        <fullName evidence="2">Uncharacterized protein</fullName>
    </submittedName>
</protein>
<name>A0A9J6FTE6_HAELO</name>
<dbReference type="Proteomes" id="UP000821853">
    <property type="component" value="Chromosome 2"/>
</dbReference>
<evidence type="ECO:0000313" key="3">
    <source>
        <dbReference type="Proteomes" id="UP000821853"/>
    </source>
</evidence>
<keyword evidence="3" id="KW-1185">Reference proteome</keyword>
<evidence type="ECO:0000256" key="1">
    <source>
        <dbReference type="SAM" id="MobiDB-lite"/>
    </source>
</evidence>
<sequence>MGATRADDAPRPAAKGHGPDSIGRPLGSPPCTNVGRCQGWPEQHPGDAGPVRDRGPSPGPGPFDGGTPKNRWAGPTGLPSLSHGEGVPSSLPLPPLLLPLTKAFQPLNVANARI</sequence>
<dbReference type="AlphaFoldDB" id="A0A9J6FTE6"/>
<comment type="caution">
    <text evidence="2">The sequence shown here is derived from an EMBL/GenBank/DDBJ whole genome shotgun (WGS) entry which is preliminary data.</text>
</comment>